<accession>A0A2K3PJ73</accession>
<feature type="domain" description="BAH" evidence="1">
    <location>
        <begin position="38"/>
        <end position="158"/>
    </location>
</feature>
<organism evidence="2 3">
    <name type="scientific">Trifolium pratense</name>
    <name type="common">Red clover</name>
    <dbReference type="NCBI Taxonomy" id="57577"/>
    <lineage>
        <taxon>Eukaryota</taxon>
        <taxon>Viridiplantae</taxon>
        <taxon>Streptophyta</taxon>
        <taxon>Embryophyta</taxon>
        <taxon>Tracheophyta</taxon>
        <taxon>Spermatophyta</taxon>
        <taxon>Magnoliopsida</taxon>
        <taxon>eudicotyledons</taxon>
        <taxon>Gunneridae</taxon>
        <taxon>Pentapetalae</taxon>
        <taxon>rosids</taxon>
        <taxon>fabids</taxon>
        <taxon>Fabales</taxon>
        <taxon>Fabaceae</taxon>
        <taxon>Papilionoideae</taxon>
        <taxon>50 kb inversion clade</taxon>
        <taxon>NPAAA clade</taxon>
        <taxon>Hologalegina</taxon>
        <taxon>IRL clade</taxon>
        <taxon>Trifolieae</taxon>
        <taxon>Trifolium</taxon>
    </lineage>
</organism>
<dbReference type="AlphaFoldDB" id="A0A2K3PJ73"/>
<sequence length="158" mass="18138">MVEETKEKVPEFKWGKKKGFGGRNKDVTFYESFTYDGVDYNLYDSVYLYKEGETEPFIGKLIKIWENGDKSKKVKVLWFFRPCEIVNFLEGYEVLQNELFLAAGEGLGLTNINPLYHDLFGWSVEGDMIMNNRHRNVEKIGCNCGGNAVAEVPQSLTL</sequence>
<dbReference type="Gene3D" id="2.30.30.490">
    <property type="match status" value="1"/>
</dbReference>
<dbReference type="ExpressionAtlas" id="A0A2K3PJ73">
    <property type="expression patterns" value="baseline"/>
</dbReference>
<dbReference type="PANTHER" id="PTHR47073:SF2">
    <property type="entry name" value="PROTEIN ANTI-SILENCING 1"/>
    <property type="match status" value="1"/>
</dbReference>
<evidence type="ECO:0000259" key="1">
    <source>
        <dbReference type="PROSITE" id="PS51038"/>
    </source>
</evidence>
<proteinExistence type="predicted"/>
<protein>
    <recommendedName>
        <fullName evidence="1">BAH domain-containing protein</fullName>
    </recommendedName>
</protein>
<comment type="caution">
    <text evidence="2">The sequence shown here is derived from an EMBL/GenBank/DDBJ whole genome shotgun (WGS) entry which is preliminary data.</text>
</comment>
<dbReference type="GO" id="GO:0003682">
    <property type="term" value="F:chromatin binding"/>
    <property type="evidence" value="ECO:0007669"/>
    <property type="project" value="InterPro"/>
</dbReference>
<dbReference type="InterPro" id="IPR043151">
    <property type="entry name" value="BAH_sf"/>
</dbReference>
<dbReference type="Pfam" id="PF01426">
    <property type="entry name" value="BAH"/>
    <property type="match status" value="1"/>
</dbReference>
<dbReference type="GO" id="GO:0003723">
    <property type="term" value="F:RNA binding"/>
    <property type="evidence" value="ECO:0007669"/>
    <property type="project" value="TreeGrafter"/>
</dbReference>
<reference evidence="2 3" key="2">
    <citation type="journal article" date="2017" name="Front. Plant Sci.">
        <title>Gene Classification and Mining of Molecular Markers Useful in Red Clover (Trifolium pratense) Breeding.</title>
        <authorList>
            <person name="Istvanek J."/>
            <person name="Dluhosova J."/>
            <person name="Dluhos P."/>
            <person name="Patkova L."/>
            <person name="Nedelnik J."/>
            <person name="Repkova J."/>
        </authorList>
    </citation>
    <scope>NUCLEOTIDE SEQUENCE [LARGE SCALE GENOMIC DNA]</scope>
    <source>
        <strain evidence="3">cv. Tatra</strain>
        <tissue evidence="2">Young leaves</tissue>
    </source>
</reference>
<evidence type="ECO:0000313" key="3">
    <source>
        <dbReference type="Proteomes" id="UP000236291"/>
    </source>
</evidence>
<reference evidence="2 3" key="1">
    <citation type="journal article" date="2014" name="Am. J. Bot.">
        <title>Genome assembly and annotation for red clover (Trifolium pratense; Fabaceae).</title>
        <authorList>
            <person name="Istvanek J."/>
            <person name="Jaros M."/>
            <person name="Krenek A."/>
            <person name="Repkova J."/>
        </authorList>
    </citation>
    <scope>NUCLEOTIDE SEQUENCE [LARGE SCALE GENOMIC DNA]</scope>
    <source>
        <strain evidence="3">cv. Tatra</strain>
        <tissue evidence="2">Young leaves</tissue>
    </source>
</reference>
<dbReference type="Proteomes" id="UP000236291">
    <property type="component" value="Unassembled WGS sequence"/>
</dbReference>
<evidence type="ECO:0000313" key="2">
    <source>
        <dbReference type="EMBL" id="PNY15340.1"/>
    </source>
</evidence>
<dbReference type="PROSITE" id="PS51038">
    <property type="entry name" value="BAH"/>
    <property type="match status" value="1"/>
</dbReference>
<gene>
    <name evidence="2" type="ORF">L195_g012034</name>
</gene>
<dbReference type="EMBL" id="ASHM01007592">
    <property type="protein sequence ID" value="PNY15340.1"/>
    <property type="molecule type" value="Genomic_DNA"/>
</dbReference>
<dbReference type="InterPro" id="IPR001025">
    <property type="entry name" value="BAH_dom"/>
</dbReference>
<dbReference type="PANTHER" id="PTHR47073">
    <property type="entry name" value="PROTEIN ANTI-SILENCING 1"/>
    <property type="match status" value="1"/>
</dbReference>
<name>A0A2K3PJ73_TRIPR</name>
<dbReference type="FunFam" id="2.30.30.490:FF:000017">
    <property type="entry name" value="Bromo-adjacent homology (BAH) domain-containing protein"/>
    <property type="match status" value="1"/>
</dbReference>